<evidence type="ECO:0000256" key="5">
    <source>
        <dbReference type="SAM" id="SignalP"/>
    </source>
</evidence>
<dbReference type="PANTHER" id="PTHR47053:SF1">
    <property type="entry name" value="MUREIN DD-ENDOPEPTIDASE MEPH-RELATED"/>
    <property type="match status" value="1"/>
</dbReference>
<comment type="similarity">
    <text evidence="1">Belongs to the peptidase C40 family.</text>
</comment>
<dbReference type="InterPro" id="IPR051202">
    <property type="entry name" value="Peptidase_C40"/>
</dbReference>
<dbReference type="Pfam" id="PF00877">
    <property type="entry name" value="NLPC_P60"/>
    <property type="match status" value="1"/>
</dbReference>
<feature type="chain" id="PRO_5011432843" evidence="5">
    <location>
        <begin position="20"/>
        <end position="217"/>
    </location>
</feature>
<dbReference type="EMBL" id="FNHB01000001">
    <property type="protein sequence ID" value="SDL75527.1"/>
    <property type="molecule type" value="Genomic_DNA"/>
</dbReference>
<sequence>MRIVVIVLMLVCTVSITYASGTFEQGDQGQDVTAIQERLIALGYDIVADGDFGSATANAVKAFQRDHGLESDGVVGAQTYLSLMGRDIPVSRDGSSVAVRRITQTSFRYVGVPYRFGGTSPNGFDCSGFVQFVYGNNGVNLPRTADQQFEMGQPVSYQRLQPGDLVFFSTYAPGPSHSGIYLGNGKFISSTSSRGVVVDALGSGYWGARYIGARRVL</sequence>
<dbReference type="PANTHER" id="PTHR47053">
    <property type="entry name" value="MUREIN DD-ENDOPEPTIDASE MEPH-RELATED"/>
    <property type="match status" value="1"/>
</dbReference>
<keyword evidence="4" id="KW-0788">Thiol protease</keyword>
<reference evidence="7 8" key="1">
    <citation type="submission" date="2016-10" db="EMBL/GenBank/DDBJ databases">
        <authorList>
            <person name="de Groot N.N."/>
        </authorList>
    </citation>
    <scope>NUCLEOTIDE SEQUENCE [LARGE SCALE GENOMIC DNA]</scope>
    <source>
        <strain evidence="7 8">DSM 1736</strain>
    </source>
</reference>
<dbReference type="Proteomes" id="UP000214880">
    <property type="component" value="Unassembled WGS sequence"/>
</dbReference>
<gene>
    <name evidence="7" type="ORF">SAMN04488502_101738</name>
</gene>
<proteinExistence type="inferred from homology"/>
<evidence type="ECO:0000256" key="3">
    <source>
        <dbReference type="ARBA" id="ARBA00022801"/>
    </source>
</evidence>
<dbReference type="Gene3D" id="1.10.101.10">
    <property type="entry name" value="PGBD-like superfamily/PGBD"/>
    <property type="match status" value="1"/>
</dbReference>
<keyword evidence="5" id="KW-0732">Signal</keyword>
<dbReference type="Pfam" id="PF01471">
    <property type="entry name" value="PG_binding_1"/>
    <property type="match status" value="1"/>
</dbReference>
<evidence type="ECO:0000256" key="2">
    <source>
        <dbReference type="ARBA" id="ARBA00022670"/>
    </source>
</evidence>
<keyword evidence="3" id="KW-0378">Hydrolase</keyword>
<name>A0A1G9MNM6_9FIRM</name>
<feature type="domain" description="NlpC/P60" evidence="6">
    <location>
        <begin position="96"/>
        <end position="217"/>
    </location>
</feature>
<dbReference type="SUPFAM" id="SSF47090">
    <property type="entry name" value="PGBD-like"/>
    <property type="match status" value="1"/>
</dbReference>
<organism evidence="7 8">
    <name type="scientific">Dendrosporobacter quercicolus</name>
    <dbReference type="NCBI Taxonomy" id="146817"/>
    <lineage>
        <taxon>Bacteria</taxon>
        <taxon>Bacillati</taxon>
        <taxon>Bacillota</taxon>
        <taxon>Negativicutes</taxon>
        <taxon>Selenomonadales</taxon>
        <taxon>Sporomusaceae</taxon>
        <taxon>Dendrosporobacter</taxon>
    </lineage>
</organism>
<dbReference type="InterPro" id="IPR038765">
    <property type="entry name" value="Papain-like_cys_pep_sf"/>
</dbReference>
<dbReference type="InterPro" id="IPR002477">
    <property type="entry name" value="Peptidoglycan-bd-like"/>
</dbReference>
<evidence type="ECO:0000313" key="8">
    <source>
        <dbReference type="Proteomes" id="UP000214880"/>
    </source>
</evidence>
<dbReference type="InterPro" id="IPR000064">
    <property type="entry name" value="NLP_P60_dom"/>
</dbReference>
<dbReference type="InterPro" id="IPR036365">
    <property type="entry name" value="PGBD-like_sf"/>
</dbReference>
<accession>A0A1G9MNM6</accession>
<feature type="signal peptide" evidence="5">
    <location>
        <begin position="1"/>
        <end position="19"/>
    </location>
</feature>
<evidence type="ECO:0000256" key="1">
    <source>
        <dbReference type="ARBA" id="ARBA00007074"/>
    </source>
</evidence>
<evidence type="ECO:0000259" key="6">
    <source>
        <dbReference type="PROSITE" id="PS51935"/>
    </source>
</evidence>
<evidence type="ECO:0000256" key="4">
    <source>
        <dbReference type="ARBA" id="ARBA00022807"/>
    </source>
</evidence>
<evidence type="ECO:0000313" key="7">
    <source>
        <dbReference type="EMBL" id="SDL75527.1"/>
    </source>
</evidence>
<dbReference type="STRING" id="146817.SAMN04488502_101738"/>
<dbReference type="SUPFAM" id="SSF54001">
    <property type="entry name" value="Cysteine proteinases"/>
    <property type="match status" value="1"/>
</dbReference>
<keyword evidence="8" id="KW-1185">Reference proteome</keyword>
<dbReference type="AlphaFoldDB" id="A0A1G9MNM6"/>
<dbReference type="GO" id="GO:0008234">
    <property type="term" value="F:cysteine-type peptidase activity"/>
    <property type="evidence" value="ECO:0007669"/>
    <property type="project" value="UniProtKB-KW"/>
</dbReference>
<dbReference type="Gene3D" id="3.90.1720.10">
    <property type="entry name" value="endopeptidase domain like (from Nostoc punctiforme)"/>
    <property type="match status" value="1"/>
</dbReference>
<dbReference type="InterPro" id="IPR036366">
    <property type="entry name" value="PGBDSf"/>
</dbReference>
<keyword evidence="2" id="KW-0645">Protease</keyword>
<protein>
    <submittedName>
        <fullName evidence="7">Putative peptidoglycan binding domain-containing protein</fullName>
    </submittedName>
</protein>
<dbReference type="PROSITE" id="PS51935">
    <property type="entry name" value="NLPC_P60"/>
    <property type="match status" value="1"/>
</dbReference>
<dbReference type="GO" id="GO:0006508">
    <property type="term" value="P:proteolysis"/>
    <property type="evidence" value="ECO:0007669"/>
    <property type="project" value="UniProtKB-KW"/>
</dbReference>